<evidence type="ECO:0000313" key="1">
    <source>
        <dbReference type="EMBL" id="CCF82442.1"/>
    </source>
</evidence>
<sequence length="60" mass="6595">MPDTRCFHTPSEANMAYCTPLTRQRRIGAGLGYVVEGLSARRGPTVGDSRTKMGFHRLAV</sequence>
<dbReference type="EMBL" id="CAGS01000018">
    <property type="protein sequence ID" value="CCF82442.1"/>
    <property type="molecule type" value="Genomic_DNA"/>
</dbReference>
<comment type="caution">
    <text evidence="1">The sequence shown here is derived from an EMBL/GenBank/DDBJ whole genome shotgun (WGS) entry which is preliminary data.</text>
</comment>
<evidence type="ECO:0000313" key="2">
    <source>
        <dbReference type="Proteomes" id="UP000004221"/>
    </source>
</evidence>
<name>I4ECN0_9BACT</name>
<dbReference type="Proteomes" id="UP000004221">
    <property type="component" value="Unassembled WGS sequence"/>
</dbReference>
<gene>
    <name evidence="1" type="ORF">NITHO_1140005</name>
</gene>
<reference evidence="1 2" key="1">
    <citation type="journal article" date="2012" name="ISME J.">
        <title>Nitrification expanded: discovery, physiology and genomics of a nitrite-oxidizing bacterium from the phylum Chloroflexi.</title>
        <authorList>
            <person name="Sorokin D.Y."/>
            <person name="Lucker S."/>
            <person name="Vejmelkova D."/>
            <person name="Kostrikina N.A."/>
            <person name="Kleerebezem R."/>
            <person name="Rijpstra W.I."/>
            <person name="Damste J.S."/>
            <person name="Le Paslier D."/>
            <person name="Muyzer G."/>
            <person name="Wagner M."/>
            <person name="van Loosdrecht M.C."/>
            <person name="Daims H."/>
        </authorList>
    </citation>
    <scope>NUCLEOTIDE SEQUENCE [LARGE SCALE GENOMIC DNA]</scope>
    <source>
        <strain evidence="2">none</strain>
    </source>
</reference>
<dbReference type="AlphaFoldDB" id="I4ECN0"/>
<proteinExistence type="predicted"/>
<keyword evidence="2" id="KW-1185">Reference proteome</keyword>
<protein>
    <submittedName>
        <fullName evidence="1">Uncharacterized protein</fullName>
    </submittedName>
</protein>
<organism evidence="1 2">
    <name type="scientific">Nitrolancea hollandica Lb</name>
    <dbReference type="NCBI Taxonomy" id="1129897"/>
    <lineage>
        <taxon>Bacteria</taxon>
        <taxon>Pseudomonadati</taxon>
        <taxon>Thermomicrobiota</taxon>
        <taxon>Thermomicrobia</taxon>
        <taxon>Sphaerobacterales</taxon>
        <taxon>Sphaerobacterineae</taxon>
        <taxon>Sphaerobacteraceae</taxon>
        <taxon>Nitrolancea</taxon>
    </lineage>
</organism>
<accession>I4ECN0</accession>